<dbReference type="PANTHER" id="PTHR39650:SF1">
    <property type="entry name" value="CDP-ARCHAEOL SYNTHASE"/>
    <property type="match status" value="1"/>
</dbReference>
<keyword evidence="1" id="KW-0472">Membrane</keyword>
<feature type="transmembrane region" description="Helical" evidence="1">
    <location>
        <begin position="65"/>
        <end position="93"/>
    </location>
</feature>
<evidence type="ECO:0000313" key="2">
    <source>
        <dbReference type="EMBL" id="PPK66564.1"/>
    </source>
</evidence>
<feature type="transmembrane region" description="Helical" evidence="1">
    <location>
        <begin position="132"/>
        <end position="149"/>
    </location>
</feature>
<evidence type="ECO:0000313" key="3">
    <source>
        <dbReference type="Proteomes" id="UP000238071"/>
    </source>
</evidence>
<dbReference type="AlphaFoldDB" id="A0A2S6GMV3"/>
<dbReference type="OrthoDB" id="8850121at2"/>
<keyword evidence="3" id="KW-1185">Reference proteome</keyword>
<dbReference type="EMBL" id="PTIY01000016">
    <property type="protein sequence ID" value="PPK66564.1"/>
    <property type="molecule type" value="Genomic_DNA"/>
</dbReference>
<dbReference type="PANTHER" id="PTHR39650">
    <property type="entry name" value="CDP-ARCHAEOL SYNTHASE"/>
    <property type="match status" value="1"/>
</dbReference>
<dbReference type="Proteomes" id="UP000238071">
    <property type="component" value="Unassembled WGS sequence"/>
</dbReference>
<comment type="caution">
    <text evidence="2">The sequence shown here is derived from an EMBL/GenBank/DDBJ whole genome shotgun (WGS) entry which is preliminary data.</text>
</comment>
<organism evidence="2 3">
    <name type="scientific">Methylobacter tundripaludum</name>
    <dbReference type="NCBI Taxonomy" id="173365"/>
    <lineage>
        <taxon>Bacteria</taxon>
        <taxon>Pseudomonadati</taxon>
        <taxon>Pseudomonadota</taxon>
        <taxon>Gammaproteobacteria</taxon>
        <taxon>Methylococcales</taxon>
        <taxon>Methylococcaceae</taxon>
        <taxon>Methylobacter</taxon>
    </lineage>
</organism>
<accession>A0A2S6GMV3</accession>
<name>A0A2S6GMV3_9GAMM</name>
<sequence length="167" mass="18224">MTELSLCFYCIIQAIVLLVAANGAPVLAAKALGRRWAWPVDYGLTLPDGQRLFGRAKTWRGVCSAVLLTTLAAISIGITPLTGALFGALAMAGDLLASFSKRRMGCAESGRARGLDTVPESLLPIWLLKEPLALGLIDIILIVALFFLMEEWISPVLYRLHIRKRPY</sequence>
<dbReference type="Pfam" id="PF01864">
    <property type="entry name" value="CarS-like"/>
    <property type="match status" value="1"/>
</dbReference>
<protein>
    <submittedName>
        <fullName evidence="2">CDP-2,3-bis-(O-geranylgeranyl)-sn-glycerol synthase</fullName>
    </submittedName>
</protein>
<dbReference type="InterPro" id="IPR032690">
    <property type="entry name" value="CarS"/>
</dbReference>
<evidence type="ECO:0000256" key="1">
    <source>
        <dbReference type="SAM" id="Phobius"/>
    </source>
</evidence>
<reference evidence="2 3" key="1">
    <citation type="submission" date="2018-02" db="EMBL/GenBank/DDBJ databases">
        <title>Subsurface microbial communities from deep shales in Ohio and West Virginia, USA.</title>
        <authorList>
            <person name="Wrighton K."/>
        </authorList>
    </citation>
    <scope>NUCLEOTIDE SEQUENCE [LARGE SCALE GENOMIC DNA]</scope>
    <source>
        <strain evidence="2 3">OWC-G53F</strain>
    </source>
</reference>
<proteinExistence type="predicted"/>
<keyword evidence="1" id="KW-0812">Transmembrane</keyword>
<gene>
    <name evidence="2" type="ORF">B0F88_11612</name>
</gene>
<keyword evidence="1" id="KW-1133">Transmembrane helix</keyword>
<dbReference type="RefSeq" id="WP_104425041.1">
    <property type="nucleotide sequence ID" value="NZ_PTIY01000016.1"/>
</dbReference>